<reference evidence="1 2" key="1">
    <citation type="submission" date="2019-05" db="EMBL/GenBank/DDBJ databases">
        <title>The compact genome of Giardia muris reveals important steps in the evolution of intestinal protozoan parasites.</title>
        <authorList>
            <person name="Xu F."/>
            <person name="Jimenez-Gonzalez A."/>
            <person name="Einarsson E."/>
            <person name="Astvaldsson A."/>
            <person name="Peirasmaki D."/>
            <person name="Eckmann L."/>
            <person name="Andersson J.O."/>
            <person name="Svard S.G."/>
            <person name="Jerlstrom-Hultqvist J."/>
        </authorList>
    </citation>
    <scope>NUCLEOTIDE SEQUENCE [LARGE SCALE GENOMIC DNA]</scope>
    <source>
        <strain evidence="1 2">Roberts-Thomson</strain>
    </source>
</reference>
<dbReference type="AlphaFoldDB" id="A0A4Z1SWD1"/>
<accession>A0A4Z1SWD1</accession>
<comment type="caution">
    <text evidence="1">The sequence shown here is derived from an EMBL/GenBank/DDBJ whole genome shotgun (WGS) entry which is preliminary data.</text>
</comment>
<dbReference type="Proteomes" id="UP000315496">
    <property type="component" value="Chromosome 2"/>
</dbReference>
<evidence type="ECO:0000313" key="2">
    <source>
        <dbReference type="Proteomes" id="UP000315496"/>
    </source>
</evidence>
<proteinExistence type="predicted"/>
<evidence type="ECO:0000313" key="1">
    <source>
        <dbReference type="EMBL" id="TNJ29175.1"/>
    </source>
</evidence>
<keyword evidence="2" id="KW-1185">Reference proteome</keyword>
<protein>
    <submittedName>
        <fullName evidence="1">Uncharacterized protein</fullName>
    </submittedName>
</protein>
<name>A0A4Z1SWD1_GIAMU</name>
<dbReference type="Gene3D" id="1.10.10.60">
    <property type="entry name" value="Homeodomain-like"/>
    <property type="match status" value="1"/>
</dbReference>
<organism evidence="1 2">
    <name type="scientific">Giardia muris</name>
    <dbReference type="NCBI Taxonomy" id="5742"/>
    <lineage>
        <taxon>Eukaryota</taxon>
        <taxon>Metamonada</taxon>
        <taxon>Diplomonadida</taxon>
        <taxon>Hexamitidae</taxon>
        <taxon>Giardiinae</taxon>
        <taxon>Giardia</taxon>
    </lineage>
</organism>
<sequence>MKAEDVPYSRGLPPPSFISSTPPLSWYYPTDFTMPGFMYQPLTYGWSPQPESMITGFEHDINYDSRKRVEFDSNGRIVWTTEMERDLTEAVLAIGIKQSTETSIFSVMKRTYADLEKGHITAKLQKLRQRLCAHWNLKHWSQLEDHHLIGLRIEEIWRRERFPRVMRGSRSARTHRETTCLSPNKIEFKPSLMQ</sequence>
<dbReference type="EMBL" id="VDLU01000002">
    <property type="protein sequence ID" value="TNJ29175.1"/>
    <property type="molecule type" value="Genomic_DNA"/>
</dbReference>
<gene>
    <name evidence="1" type="ORF">GMRT_14943</name>
</gene>
<dbReference type="VEuPathDB" id="GiardiaDB:GMRT_14943"/>